<dbReference type="InterPro" id="IPR042099">
    <property type="entry name" value="ANL_N_sf"/>
</dbReference>
<comment type="similarity">
    <text evidence="1">Belongs to the ATP-dependent AMP-binding enzyme family.</text>
</comment>
<dbReference type="Proteomes" id="UP001140011">
    <property type="component" value="Unassembled WGS sequence"/>
</dbReference>
<evidence type="ECO:0000259" key="4">
    <source>
        <dbReference type="Pfam" id="PF13193"/>
    </source>
</evidence>
<gene>
    <name evidence="5" type="ORF">GGI19_003697</name>
</gene>
<organism evidence="5 6">
    <name type="scientific">Coemansia pectinata</name>
    <dbReference type="NCBI Taxonomy" id="1052879"/>
    <lineage>
        <taxon>Eukaryota</taxon>
        <taxon>Fungi</taxon>
        <taxon>Fungi incertae sedis</taxon>
        <taxon>Zoopagomycota</taxon>
        <taxon>Kickxellomycotina</taxon>
        <taxon>Kickxellomycetes</taxon>
        <taxon>Kickxellales</taxon>
        <taxon>Kickxellaceae</taxon>
        <taxon>Coemansia</taxon>
    </lineage>
</organism>
<dbReference type="InterPro" id="IPR025110">
    <property type="entry name" value="AMP-bd_C"/>
</dbReference>
<evidence type="ECO:0000313" key="6">
    <source>
        <dbReference type="Proteomes" id="UP001140011"/>
    </source>
</evidence>
<dbReference type="InterPro" id="IPR000873">
    <property type="entry name" value="AMP-dep_synth/lig_dom"/>
</dbReference>
<evidence type="ECO:0000259" key="3">
    <source>
        <dbReference type="Pfam" id="PF00501"/>
    </source>
</evidence>
<dbReference type="AlphaFoldDB" id="A0A9W8GTN1"/>
<dbReference type="PANTHER" id="PTHR24096:SF149">
    <property type="entry name" value="AMP-BINDING DOMAIN-CONTAINING PROTEIN-RELATED"/>
    <property type="match status" value="1"/>
</dbReference>
<keyword evidence="2" id="KW-0436">Ligase</keyword>
<dbReference type="InterPro" id="IPR020845">
    <property type="entry name" value="AMP-binding_CS"/>
</dbReference>
<dbReference type="Pfam" id="PF00501">
    <property type="entry name" value="AMP-binding"/>
    <property type="match status" value="1"/>
</dbReference>
<evidence type="ECO:0000313" key="5">
    <source>
        <dbReference type="EMBL" id="KAJ2752630.1"/>
    </source>
</evidence>
<sequence>MPILSPIPDLKVPVVDITTLFFEQAQARVDAAIAAGGSMEDEPPLLVDGITGRSLRFTDIKQQSLAVAYALRERALGSQPESQAVAVFSPVDISLCCIHYGTLMAAGVYTALAPELDTMELARRLAEVKATFVFVAAELLPTLLAAYKLADLSIDQANIILVSGSCPGYTTLSSICSEAGKTPVFEPYAITDVDEQRSKVAMIIYTSGTTGNSKGVVITHGNLVHMYTMVGGYSARTALDNISSSETKWPEPRRFLSALPLCFIYGHSVLCYQSLATGDCIVQLPTFDVATYLGAIERYKIDRLSGTPNILHNLLFRTTKVGKGVVSLVDMPTREFDIGSVTAVGCGGAALPNCRRQRYSEYFDGAPIVTGYGQTESSSTIAGGWWQKPAPGAVGVLYPNSMAKVIDAEGQETAEFGELCVAGPHVTRGYIGRQKSPVDADGFLHTGDYARIDAGGNVFLSCRMSDIIYSAQGPISPASIESVLFEQLSVEDCAVAGEGAQGQAYPVAYVVPALRTPGLLAELEAWLREKTGTSIVCHEVGAIPKSPAGKVLRHLLGHV</sequence>
<evidence type="ECO:0000256" key="1">
    <source>
        <dbReference type="ARBA" id="ARBA00006432"/>
    </source>
</evidence>
<evidence type="ECO:0000256" key="2">
    <source>
        <dbReference type="ARBA" id="ARBA00022598"/>
    </source>
</evidence>
<proteinExistence type="inferred from homology"/>
<reference evidence="5" key="1">
    <citation type="submission" date="2022-07" db="EMBL/GenBank/DDBJ databases">
        <title>Phylogenomic reconstructions and comparative analyses of Kickxellomycotina fungi.</title>
        <authorList>
            <person name="Reynolds N.K."/>
            <person name="Stajich J.E."/>
            <person name="Barry K."/>
            <person name="Grigoriev I.V."/>
            <person name="Crous P."/>
            <person name="Smith M.E."/>
        </authorList>
    </citation>
    <scope>NUCLEOTIDE SEQUENCE</scope>
    <source>
        <strain evidence="5">BCRC 34297</strain>
    </source>
</reference>
<feature type="domain" description="AMP-binding enzyme C-terminal" evidence="4">
    <location>
        <begin position="480"/>
        <end position="550"/>
    </location>
</feature>
<dbReference type="SUPFAM" id="SSF56801">
    <property type="entry name" value="Acetyl-CoA synthetase-like"/>
    <property type="match status" value="1"/>
</dbReference>
<dbReference type="Pfam" id="PF13193">
    <property type="entry name" value="AMP-binding_C"/>
    <property type="match status" value="1"/>
</dbReference>
<dbReference type="GO" id="GO:0016405">
    <property type="term" value="F:CoA-ligase activity"/>
    <property type="evidence" value="ECO:0007669"/>
    <property type="project" value="TreeGrafter"/>
</dbReference>
<dbReference type="EMBL" id="JANBUH010000262">
    <property type="protein sequence ID" value="KAJ2752630.1"/>
    <property type="molecule type" value="Genomic_DNA"/>
</dbReference>
<dbReference type="PANTHER" id="PTHR24096">
    <property type="entry name" value="LONG-CHAIN-FATTY-ACID--COA LIGASE"/>
    <property type="match status" value="1"/>
</dbReference>
<keyword evidence="6" id="KW-1185">Reference proteome</keyword>
<evidence type="ECO:0008006" key="7">
    <source>
        <dbReference type="Google" id="ProtNLM"/>
    </source>
</evidence>
<name>A0A9W8GTN1_9FUNG</name>
<dbReference type="OrthoDB" id="6509636at2759"/>
<dbReference type="InterPro" id="IPR045851">
    <property type="entry name" value="AMP-bd_C_sf"/>
</dbReference>
<dbReference type="Gene3D" id="3.30.300.30">
    <property type="match status" value="1"/>
</dbReference>
<comment type="caution">
    <text evidence="5">The sequence shown here is derived from an EMBL/GenBank/DDBJ whole genome shotgun (WGS) entry which is preliminary data.</text>
</comment>
<dbReference type="Gene3D" id="3.40.50.12780">
    <property type="entry name" value="N-terminal domain of ligase-like"/>
    <property type="match status" value="1"/>
</dbReference>
<feature type="domain" description="AMP-dependent synthetase/ligase" evidence="3">
    <location>
        <begin position="51"/>
        <end position="430"/>
    </location>
</feature>
<protein>
    <recommendedName>
        <fullName evidence="7">Acetyl-CoA synthetase-like protein</fullName>
    </recommendedName>
</protein>
<dbReference type="PROSITE" id="PS00455">
    <property type="entry name" value="AMP_BINDING"/>
    <property type="match status" value="1"/>
</dbReference>
<accession>A0A9W8GTN1</accession>